<dbReference type="Proteomes" id="UP000640930">
    <property type="component" value="Unassembled WGS sequence"/>
</dbReference>
<gene>
    <name evidence="1" type="ORF">H9636_00195</name>
</gene>
<dbReference type="RefSeq" id="WP_191705643.1">
    <property type="nucleotide sequence ID" value="NZ_JACSQA010000001.1"/>
</dbReference>
<evidence type="ECO:0000313" key="1">
    <source>
        <dbReference type="EMBL" id="MBD8025062.1"/>
    </source>
</evidence>
<sequence>MMKFYGVLVLTIIIAIGCFVSWTNSQNKLQGTSENEIWEAEYKNEKIGGSSIGWKVSVQQRNKEELTVKKLLFLEDDKKIFEQIKFQNGIDIDGTKYSLHPFSYPDLYFGDAPKDNVDYTIEIVWVDQSGNEHTDKIELKKRDIF</sequence>
<reference evidence="1 2" key="1">
    <citation type="submission" date="2020-08" db="EMBL/GenBank/DDBJ databases">
        <title>A Genomic Blueprint of the Chicken Gut Microbiome.</title>
        <authorList>
            <person name="Gilroy R."/>
            <person name="Ravi A."/>
            <person name="Getino M."/>
            <person name="Pursley I."/>
            <person name="Horton D.L."/>
            <person name="Alikhan N.-F."/>
            <person name="Baker D."/>
            <person name="Gharbi K."/>
            <person name="Hall N."/>
            <person name="Watson M."/>
            <person name="Adriaenssens E.M."/>
            <person name="Foster-Nyarko E."/>
            <person name="Jarju S."/>
            <person name="Secka A."/>
            <person name="Antonio M."/>
            <person name="Oren A."/>
            <person name="Chaudhuri R."/>
            <person name="La Ragione R.M."/>
            <person name="Hildebrand F."/>
            <person name="Pallen M.J."/>
        </authorList>
    </citation>
    <scope>NUCLEOTIDE SEQUENCE [LARGE SCALE GENOMIC DNA]</scope>
    <source>
        <strain evidence="1 2">Re31</strain>
    </source>
</reference>
<organism evidence="1 2">
    <name type="scientific">Ureibacillus galli</name>
    <dbReference type="NCBI Taxonomy" id="2762222"/>
    <lineage>
        <taxon>Bacteria</taxon>
        <taxon>Bacillati</taxon>
        <taxon>Bacillota</taxon>
        <taxon>Bacilli</taxon>
        <taxon>Bacillales</taxon>
        <taxon>Caryophanaceae</taxon>
        <taxon>Ureibacillus</taxon>
    </lineage>
</organism>
<name>A0ABR8X7I7_9BACL</name>
<accession>A0ABR8X7I7</accession>
<dbReference type="EMBL" id="JACSQA010000001">
    <property type="protein sequence ID" value="MBD8025062.1"/>
    <property type="molecule type" value="Genomic_DNA"/>
</dbReference>
<proteinExistence type="predicted"/>
<evidence type="ECO:0008006" key="3">
    <source>
        <dbReference type="Google" id="ProtNLM"/>
    </source>
</evidence>
<evidence type="ECO:0000313" key="2">
    <source>
        <dbReference type="Proteomes" id="UP000640930"/>
    </source>
</evidence>
<dbReference type="PROSITE" id="PS51257">
    <property type="entry name" value="PROKAR_LIPOPROTEIN"/>
    <property type="match status" value="1"/>
</dbReference>
<keyword evidence="2" id="KW-1185">Reference proteome</keyword>
<protein>
    <recommendedName>
        <fullName evidence="3">Lipoprotein</fullName>
    </recommendedName>
</protein>
<comment type="caution">
    <text evidence="1">The sequence shown here is derived from an EMBL/GenBank/DDBJ whole genome shotgun (WGS) entry which is preliminary data.</text>
</comment>